<sequence length="59" mass="5769">MIDISGVLGGLADDLWGSVDGIVPAGSAGNVIGGVLKLPAALLYGSSNLFWGFGSHGPA</sequence>
<dbReference type="EMBL" id="QNTT01000004">
    <property type="protein sequence ID" value="RBA39763.1"/>
    <property type="molecule type" value="Genomic_DNA"/>
</dbReference>
<name>A0A365PCY7_9ACTN</name>
<organism evidence="1 2">
    <name type="scientific">Dietzia maris</name>
    <dbReference type="NCBI Taxonomy" id="37915"/>
    <lineage>
        <taxon>Bacteria</taxon>
        <taxon>Bacillati</taxon>
        <taxon>Actinomycetota</taxon>
        <taxon>Actinomycetes</taxon>
        <taxon>Mycobacteriales</taxon>
        <taxon>Dietziaceae</taxon>
        <taxon>Dietzia</taxon>
    </lineage>
</organism>
<accession>A0A365PCY7</accession>
<dbReference type="AlphaFoldDB" id="A0A365PCY7"/>
<evidence type="ECO:0000313" key="2">
    <source>
        <dbReference type="Proteomes" id="UP000252187"/>
    </source>
</evidence>
<protein>
    <submittedName>
        <fullName evidence="1">Uncharacterized protein</fullName>
    </submittedName>
</protein>
<comment type="caution">
    <text evidence="1">The sequence shown here is derived from an EMBL/GenBank/DDBJ whole genome shotgun (WGS) entry which is preliminary data.</text>
</comment>
<reference evidence="1 2" key="1">
    <citation type="submission" date="2018-06" db="EMBL/GenBank/DDBJ databases">
        <title>Whole genome sequencing of four bacterial strains from South Shetland trench revealing bio-synthetic gene clusters.</title>
        <authorList>
            <person name="Abdel-Mageed W.M."/>
            <person name="Lehri B."/>
            <person name="Jarmusch S.A."/>
            <person name="Miranda K."/>
            <person name="Goodfellow M."/>
            <person name="Jaspars M."/>
            <person name="Karlyshev A.V."/>
        </authorList>
    </citation>
    <scope>NUCLEOTIDE SEQUENCE [LARGE SCALE GENOMIC DNA]</scope>
    <source>
        <strain evidence="1 2">SST1</strain>
    </source>
</reference>
<dbReference type="Proteomes" id="UP000252187">
    <property type="component" value="Unassembled WGS sequence"/>
</dbReference>
<proteinExistence type="predicted"/>
<evidence type="ECO:0000313" key="1">
    <source>
        <dbReference type="EMBL" id="RBA39763.1"/>
    </source>
</evidence>
<gene>
    <name evidence="1" type="ORF">DQ226_02405</name>
</gene>